<keyword evidence="3" id="KW-1185">Reference proteome</keyword>
<sequence length="264" mass="29855">MRNKLQQNKFVFNRLCCLSCIVLLSGCQILNQSVPGPAFSPSTNQPVSMLAKMGNDIDQALSSDGQKKLLNQINIALESYSRRNFTGQDKISQSSWSIAVGDNNVISKTLKRQVTQGVTLNIASEWRDLPYLATTTVNLRSEPSSQSEKVGQLQKGERFTALVRVNNKRWFMVEQHDVVLGYVHMDYVHPMNTDRTLLSTYPSAFNIDPHTITEQESALLTSFKTALRCKSMTYTLSNQAQETQSPPFTVCRKALNRWYIQTHQ</sequence>
<dbReference type="InterPro" id="IPR003646">
    <property type="entry name" value="SH3-like_bac-type"/>
</dbReference>
<dbReference type="Pfam" id="PF08239">
    <property type="entry name" value="SH3_3"/>
    <property type="match status" value="1"/>
</dbReference>
<evidence type="ECO:0000259" key="1">
    <source>
        <dbReference type="PROSITE" id="PS51781"/>
    </source>
</evidence>
<reference evidence="2 3" key="1">
    <citation type="submission" date="2019-10" db="EMBL/GenBank/DDBJ databases">
        <title>Vibrio sp. nov., isolated from Coralline algae surface.</title>
        <authorList>
            <person name="Geng Y."/>
            <person name="Zhang X."/>
        </authorList>
    </citation>
    <scope>NUCLEOTIDE SEQUENCE [LARGE SCALE GENOMIC DNA]</scope>
    <source>
        <strain evidence="2 3">SM1977</strain>
    </source>
</reference>
<dbReference type="EMBL" id="CP045699">
    <property type="protein sequence ID" value="QGA65618.1"/>
    <property type="molecule type" value="Genomic_DNA"/>
</dbReference>
<dbReference type="PROSITE" id="PS51257">
    <property type="entry name" value="PROKAR_LIPOPROTEIN"/>
    <property type="match status" value="1"/>
</dbReference>
<proteinExistence type="predicted"/>
<dbReference type="Gene3D" id="2.30.30.40">
    <property type="entry name" value="SH3 Domains"/>
    <property type="match status" value="1"/>
</dbReference>
<feature type="domain" description="SH3b" evidence="1">
    <location>
        <begin position="127"/>
        <end position="192"/>
    </location>
</feature>
<gene>
    <name evidence="2" type="ORF">GFB47_09455</name>
</gene>
<dbReference type="RefSeq" id="WP_153447765.1">
    <property type="nucleotide sequence ID" value="NZ_CP045699.1"/>
</dbReference>
<protein>
    <submittedName>
        <fullName evidence="2">SH3 domain-containing protein</fullName>
    </submittedName>
</protein>
<organism evidence="2 3">
    <name type="scientific">Vibrio algicola</name>
    <dbReference type="NCBI Taxonomy" id="2662262"/>
    <lineage>
        <taxon>Bacteria</taxon>
        <taxon>Pseudomonadati</taxon>
        <taxon>Pseudomonadota</taxon>
        <taxon>Gammaproteobacteria</taxon>
        <taxon>Vibrionales</taxon>
        <taxon>Vibrionaceae</taxon>
        <taxon>Vibrio</taxon>
    </lineage>
</organism>
<dbReference type="PROSITE" id="PS51781">
    <property type="entry name" value="SH3B"/>
    <property type="match status" value="1"/>
</dbReference>
<dbReference type="AlphaFoldDB" id="A0A5Q0TEM6"/>
<evidence type="ECO:0000313" key="3">
    <source>
        <dbReference type="Proteomes" id="UP000348942"/>
    </source>
</evidence>
<name>A0A5Q0TEM6_9VIBR</name>
<dbReference type="Proteomes" id="UP000348942">
    <property type="component" value="Chromosome 1"/>
</dbReference>
<evidence type="ECO:0000313" key="2">
    <source>
        <dbReference type="EMBL" id="QGA65618.1"/>
    </source>
</evidence>
<accession>A0A5Q0TEM6</accession>